<dbReference type="OrthoDB" id="8775956at2"/>
<evidence type="ECO:0000256" key="2">
    <source>
        <dbReference type="SAM" id="SignalP"/>
    </source>
</evidence>
<dbReference type="Proteomes" id="UP000220629">
    <property type="component" value="Unassembled WGS sequence"/>
</dbReference>
<evidence type="ECO:0000313" key="3">
    <source>
        <dbReference type="EMBL" id="KGC09956.1"/>
    </source>
</evidence>
<feature type="signal peptide" evidence="2">
    <location>
        <begin position="1"/>
        <end position="26"/>
    </location>
</feature>
<dbReference type="EMBL" id="CP104214">
    <property type="protein sequence ID" value="UWX71635.1"/>
    <property type="molecule type" value="Genomic_DNA"/>
</dbReference>
<keyword evidence="2" id="KW-0732">Signal</keyword>
<reference evidence="5" key="3">
    <citation type="submission" date="2022-09" db="EMBL/GenBank/DDBJ databases">
        <title>Genomic of Burkholderia gladioli.</title>
        <authorList>
            <person name="Wu H."/>
        </authorList>
    </citation>
    <scope>NUCLEOTIDE SEQUENCE</scope>
    <source>
        <strain evidence="5">ZN-S4</strain>
    </source>
</reference>
<dbReference type="RefSeq" id="WP_029950839.1">
    <property type="nucleotide sequence ID" value="NZ_CADEPO010000005.1"/>
</dbReference>
<sequence length="126" mass="13611">MRASLPNVARALAGAVLVATALGAQAQSNLNFLSDTPMAYFSKADRASLTKAVYQARDEGKDGETTTWSNDGRGTPIEAKLTPTTAEQDGRSCREIAVEINAKGQSMTLRPRYCKTAAGNWQFQKR</sequence>
<name>A0A095EX14_BURGA</name>
<dbReference type="GO" id="GO:0016787">
    <property type="term" value="F:hydrolase activity"/>
    <property type="evidence" value="ECO:0007669"/>
    <property type="project" value="UniProtKB-KW"/>
</dbReference>
<accession>A0A095EX14</accession>
<feature type="chain" id="PRO_5011844050" evidence="2">
    <location>
        <begin position="27"/>
        <end position="126"/>
    </location>
</feature>
<dbReference type="AlphaFoldDB" id="A0A095EX14"/>
<feature type="region of interest" description="Disordered" evidence="1">
    <location>
        <begin position="58"/>
        <end position="90"/>
    </location>
</feature>
<protein>
    <submittedName>
        <fullName evidence="3">NUDIX hydrolase</fullName>
    </submittedName>
</protein>
<organism evidence="4">
    <name type="scientific">Burkholderia gladioli</name>
    <name type="common">Pseudomonas marginata</name>
    <name type="synonym">Phytomonas marginata</name>
    <dbReference type="NCBI Taxonomy" id="28095"/>
    <lineage>
        <taxon>Bacteria</taxon>
        <taxon>Pseudomonadati</taxon>
        <taxon>Pseudomonadota</taxon>
        <taxon>Betaproteobacteria</taxon>
        <taxon>Burkholderiales</taxon>
        <taxon>Burkholderiaceae</taxon>
        <taxon>Burkholderia</taxon>
    </lineage>
</organism>
<gene>
    <name evidence="4" type="ORF">CRM94_31105</name>
    <name evidence="3" type="ORF">DM48_5959</name>
    <name evidence="5" type="ORF">NYZ96_07765</name>
</gene>
<dbReference type="EMBL" id="JPGG01000018">
    <property type="protein sequence ID" value="KGC09956.1"/>
    <property type="molecule type" value="Genomic_DNA"/>
</dbReference>
<accession>A0A0D5DM40</accession>
<dbReference type="KEGG" id="bgo:BM43_2937"/>
<dbReference type="EMBL" id="PDDY01000004">
    <property type="protein sequence ID" value="PEH38788.1"/>
    <property type="molecule type" value="Genomic_DNA"/>
</dbReference>
<keyword evidence="3" id="KW-0378">Hydrolase</keyword>
<dbReference type="Proteomes" id="UP000029590">
    <property type="component" value="Unassembled WGS sequence"/>
</dbReference>
<evidence type="ECO:0000256" key="1">
    <source>
        <dbReference type="SAM" id="MobiDB-lite"/>
    </source>
</evidence>
<evidence type="ECO:0000313" key="5">
    <source>
        <dbReference type="EMBL" id="UWX71635.1"/>
    </source>
</evidence>
<evidence type="ECO:0000313" key="6">
    <source>
        <dbReference type="Proteomes" id="UP000029590"/>
    </source>
</evidence>
<evidence type="ECO:0000313" key="4">
    <source>
        <dbReference type="EMBL" id="PEH38788.1"/>
    </source>
</evidence>
<dbReference type="GeneID" id="66457436"/>
<dbReference type="Proteomes" id="UP001059745">
    <property type="component" value="Chromosome 1"/>
</dbReference>
<reference evidence="3 6" key="1">
    <citation type="submission" date="2014-04" db="EMBL/GenBank/DDBJ databases">
        <authorList>
            <person name="Bishop-Lilly K.A."/>
            <person name="Broomall S.M."/>
            <person name="Chain P.S."/>
            <person name="Chertkov O."/>
            <person name="Coyne S.R."/>
            <person name="Daligault H.E."/>
            <person name="Davenport K.W."/>
            <person name="Erkkila T."/>
            <person name="Frey K.G."/>
            <person name="Gibbons H.S."/>
            <person name="Gu W."/>
            <person name="Jaissle J."/>
            <person name="Johnson S.L."/>
            <person name="Koroleva G.I."/>
            <person name="Ladner J.T."/>
            <person name="Lo C.-C."/>
            <person name="Minogue T.D."/>
            <person name="Munk C."/>
            <person name="Palacios G.F."/>
            <person name="Redden C.L."/>
            <person name="Rosenzweig C.N."/>
            <person name="Scholz M.B."/>
            <person name="Teshima H."/>
            <person name="Xu Y."/>
        </authorList>
    </citation>
    <scope>NUCLEOTIDE SEQUENCE [LARGE SCALE GENOMIC DNA]</scope>
    <source>
        <strain evidence="6">gladioli</strain>
        <strain evidence="3">Gladioli</strain>
    </source>
</reference>
<reference evidence="4" key="2">
    <citation type="submission" date="2017-09" db="EMBL/GenBank/DDBJ databases">
        <title>FDA dAtabase for Regulatory Grade micrObial Sequences (FDA-ARGOS): Supporting development and validation of Infectious Disease Dx tests.</title>
        <authorList>
            <person name="Minogue T."/>
            <person name="Wolcott M."/>
            <person name="Wasieloski L."/>
            <person name="Aguilar W."/>
            <person name="Moore D."/>
            <person name="Tallon L.J."/>
            <person name="Sadzewicz L."/>
            <person name="Ott S."/>
            <person name="Zhao X."/>
            <person name="Nagaraj S."/>
            <person name="Vavikolanu K."/>
            <person name="Aluvathingal J."/>
            <person name="Nadendla S."/>
            <person name="Sichtig H."/>
        </authorList>
    </citation>
    <scope>NUCLEOTIDE SEQUENCE</scope>
    <source>
        <strain evidence="4">FDAARGOS_390</strain>
    </source>
</reference>
<proteinExistence type="predicted"/>